<keyword evidence="2" id="KW-0732">Signal</keyword>
<evidence type="ECO:0000256" key="1">
    <source>
        <dbReference type="SAM" id="MobiDB-lite"/>
    </source>
</evidence>
<reference evidence="3 4" key="1">
    <citation type="journal article" date="2024" name="Int. J. Syst. Evol. Microbiol.">
        <title>Microbacterium memoriense sp. nov., a member of the Actinomycetota from marine beach sediment of the north coast of Portugal.</title>
        <authorList>
            <person name="Santos J.D.N.D."/>
            <person name="Klimek D."/>
            <person name="Calusinska M."/>
            <person name="Lobo-da-Cunha A."/>
            <person name="Catita J."/>
            <person name="Goncalves H."/>
            <person name="Gonzalez I."/>
            <person name="Lage O.M."/>
        </authorList>
    </citation>
    <scope>NUCLEOTIDE SEQUENCE [LARGE SCALE GENOMIC DNA]</scope>
    <source>
        <strain evidence="3 4">PMIC_1C1B</strain>
    </source>
</reference>
<keyword evidence="4" id="KW-1185">Reference proteome</keyword>
<dbReference type="Proteomes" id="UP001300496">
    <property type="component" value="Unassembled WGS sequence"/>
</dbReference>
<organism evidence="3 4">
    <name type="scientific">Microbacterium memoriense</name>
    <dbReference type="NCBI Taxonomy" id="2978350"/>
    <lineage>
        <taxon>Bacteria</taxon>
        <taxon>Bacillati</taxon>
        <taxon>Actinomycetota</taxon>
        <taxon>Actinomycetes</taxon>
        <taxon>Micrococcales</taxon>
        <taxon>Microbacteriaceae</taxon>
        <taxon>Microbacterium</taxon>
    </lineage>
</organism>
<feature type="signal peptide" evidence="2">
    <location>
        <begin position="1"/>
        <end position="32"/>
    </location>
</feature>
<gene>
    <name evidence="3" type="ORF">N4R40_12995</name>
</gene>
<evidence type="ECO:0000313" key="4">
    <source>
        <dbReference type="Proteomes" id="UP001300496"/>
    </source>
</evidence>
<protein>
    <submittedName>
        <fullName evidence="3">Uncharacterized protein</fullName>
    </submittedName>
</protein>
<evidence type="ECO:0000313" key="3">
    <source>
        <dbReference type="EMBL" id="MCT9003277.1"/>
    </source>
</evidence>
<dbReference type="RefSeq" id="WP_261607804.1">
    <property type="nucleotide sequence ID" value="NZ_JAODOR010000017.1"/>
</dbReference>
<feature type="region of interest" description="Disordered" evidence="1">
    <location>
        <begin position="36"/>
        <end position="57"/>
    </location>
</feature>
<feature type="compositionally biased region" description="Low complexity" evidence="1">
    <location>
        <begin position="36"/>
        <end position="45"/>
    </location>
</feature>
<comment type="caution">
    <text evidence="3">The sequence shown here is derived from an EMBL/GenBank/DDBJ whole genome shotgun (WGS) entry which is preliminary data.</text>
</comment>
<accession>A0ABT2PGP5</accession>
<dbReference type="EMBL" id="JAODOR010000017">
    <property type="protein sequence ID" value="MCT9003277.1"/>
    <property type="molecule type" value="Genomic_DNA"/>
</dbReference>
<name>A0ABT2PGP5_9MICO</name>
<sequence length="218" mass="22576">MQTKLRKPRRRALVILALVGLAMVAVPVGAKAAISASAPSPGVPANDGGSGYTDPGPDYQASASAGALIATRFADAYAFAFKDVDDTFVIGFRAEAPAGALTILEGAGGTYRVEENVGFLETDLEDQVNAISRLVSEFIPGGSFDVGAVPDRREMIVTFHGTRSFPAGSEELKARVQALTTLTVQFDTIEGSVSTTSYGLNGGTWLVNPGSGQGVCTT</sequence>
<feature type="chain" id="PRO_5047136380" evidence="2">
    <location>
        <begin position="33"/>
        <end position="218"/>
    </location>
</feature>
<proteinExistence type="predicted"/>
<evidence type="ECO:0000256" key="2">
    <source>
        <dbReference type="SAM" id="SignalP"/>
    </source>
</evidence>